<protein>
    <submittedName>
        <fullName evidence="5">ParB/RepB/Spo0J family partition protein</fullName>
    </submittedName>
</protein>
<dbReference type="InterPro" id="IPR004437">
    <property type="entry name" value="ParB/RepB/Spo0J"/>
</dbReference>
<organism evidence="5 6">
    <name type="scientific">Mediterraneibacter gnavus</name>
    <name type="common">Ruminococcus gnavus</name>
    <dbReference type="NCBI Taxonomy" id="33038"/>
    <lineage>
        <taxon>Bacteria</taxon>
        <taxon>Bacillati</taxon>
        <taxon>Bacillota</taxon>
        <taxon>Clostridia</taxon>
        <taxon>Lachnospirales</taxon>
        <taxon>Lachnospiraceae</taxon>
        <taxon>Mediterraneibacter</taxon>
    </lineage>
</organism>
<evidence type="ECO:0000313" key="6">
    <source>
        <dbReference type="Proteomes" id="UP001297370"/>
    </source>
</evidence>
<dbReference type="SMART" id="SM00470">
    <property type="entry name" value="ParB"/>
    <property type="match status" value="1"/>
</dbReference>
<dbReference type="GO" id="GO:0003677">
    <property type="term" value="F:DNA binding"/>
    <property type="evidence" value="ECO:0007669"/>
    <property type="project" value="InterPro"/>
</dbReference>
<dbReference type="Pfam" id="PF02195">
    <property type="entry name" value="ParB_N"/>
    <property type="match status" value="1"/>
</dbReference>
<reference evidence="5" key="1">
    <citation type="submission" date="2021-10" db="EMBL/GenBank/DDBJ databases">
        <title>Collection of gut derived symbiotic bacterial strains cultured from healthy donors.</title>
        <authorList>
            <person name="Lin H."/>
            <person name="Littmann E."/>
            <person name="Claire K."/>
            <person name="Pamer E."/>
        </authorList>
    </citation>
    <scope>NUCLEOTIDE SEQUENCE</scope>
    <source>
        <strain evidence="5">MSK.23.18</strain>
    </source>
</reference>
<dbReference type="SUPFAM" id="SSF109709">
    <property type="entry name" value="KorB DNA-binding domain-like"/>
    <property type="match status" value="1"/>
</dbReference>
<dbReference type="Pfam" id="PF17762">
    <property type="entry name" value="HTH_ParB"/>
    <property type="match status" value="1"/>
</dbReference>
<evidence type="ECO:0000313" key="5">
    <source>
        <dbReference type="EMBL" id="MCB5620705.1"/>
    </source>
</evidence>
<feature type="compositionally biased region" description="Polar residues" evidence="3">
    <location>
        <begin position="144"/>
        <end position="153"/>
    </location>
</feature>
<sequence>MKNRPGEKIKLASLDELLGVVNEESAMEIEINKIHAFKNHPFKVLDDEKMQDLIESVKLSGVLTPVLLRVDSNDEYEMISGHRRLHAAKMAGLNTIPAIVRELSDDDAVIAMVDANIQREELLPSEKAFAYRMKLEAMKRQGSRTDLTLSQNETKSRSDEVLSKQVGESRAQVQRYIRLTELIPELLDLVDSKKLKFTVAVDISYIDKEIQKWIYEYIKDTGFIKPQQITALRNQLNEGSVNQVGMLTIFNKCMMVKPASRSITFSEKKLTKYFPESYSADDMERVIEFLLEKWSQEQND</sequence>
<dbReference type="Gene3D" id="3.90.1530.30">
    <property type="match status" value="1"/>
</dbReference>
<dbReference type="Gene3D" id="1.10.10.2830">
    <property type="match status" value="1"/>
</dbReference>
<dbReference type="AlphaFoldDB" id="A0AAJ1F654"/>
<proteinExistence type="inferred from homology"/>
<dbReference type="InterPro" id="IPR050336">
    <property type="entry name" value="Chromosome_partition/occlusion"/>
</dbReference>
<dbReference type="InterPro" id="IPR003115">
    <property type="entry name" value="ParB_N"/>
</dbReference>
<dbReference type="InterPro" id="IPR041468">
    <property type="entry name" value="HTH_ParB/Spo0J"/>
</dbReference>
<evidence type="ECO:0000256" key="2">
    <source>
        <dbReference type="ARBA" id="ARBA00022829"/>
    </source>
</evidence>
<dbReference type="InterPro" id="IPR036086">
    <property type="entry name" value="ParB/Sulfiredoxin_sf"/>
</dbReference>
<dbReference type="Proteomes" id="UP001297370">
    <property type="component" value="Unassembled WGS sequence"/>
</dbReference>
<name>A0AAJ1F654_MEDGN</name>
<dbReference type="NCBIfam" id="TIGR00180">
    <property type="entry name" value="parB_part"/>
    <property type="match status" value="1"/>
</dbReference>
<feature type="region of interest" description="Disordered" evidence="3">
    <location>
        <begin position="142"/>
        <end position="163"/>
    </location>
</feature>
<dbReference type="GO" id="GO:0007059">
    <property type="term" value="P:chromosome segregation"/>
    <property type="evidence" value="ECO:0007669"/>
    <property type="project" value="UniProtKB-KW"/>
</dbReference>
<evidence type="ECO:0000256" key="1">
    <source>
        <dbReference type="ARBA" id="ARBA00006295"/>
    </source>
</evidence>
<dbReference type="EMBL" id="JAJBOM010000031">
    <property type="protein sequence ID" value="MCB5620705.1"/>
    <property type="molecule type" value="Genomic_DNA"/>
</dbReference>
<gene>
    <name evidence="5" type="ORF">LIQ08_16345</name>
</gene>
<dbReference type="CDD" id="cd16407">
    <property type="entry name" value="ParB_N_like"/>
    <property type="match status" value="1"/>
</dbReference>
<dbReference type="PANTHER" id="PTHR33375:SF1">
    <property type="entry name" value="CHROMOSOME-PARTITIONING PROTEIN PARB-RELATED"/>
    <property type="match status" value="1"/>
</dbReference>
<evidence type="ECO:0000256" key="3">
    <source>
        <dbReference type="SAM" id="MobiDB-lite"/>
    </source>
</evidence>
<dbReference type="RefSeq" id="WP_173867655.1">
    <property type="nucleotide sequence ID" value="NZ_JAAIQY010000032.1"/>
</dbReference>
<accession>A0AAJ1F654</accession>
<comment type="caution">
    <text evidence="5">The sequence shown here is derived from an EMBL/GenBank/DDBJ whole genome shotgun (WGS) entry which is preliminary data.</text>
</comment>
<dbReference type="GO" id="GO:0005694">
    <property type="term" value="C:chromosome"/>
    <property type="evidence" value="ECO:0007669"/>
    <property type="project" value="TreeGrafter"/>
</dbReference>
<evidence type="ECO:0000259" key="4">
    <source>
        <dbReference type="SMART" id="SM00470"/>
    </source>
</evidence>
<dbReference type="SUPFAM" id="SSF110849">
    <property type="entry name" value="ParB/Sulfiredoxin"/>
    <property type="match status" value="1"/>
</dbReference>
<feature type="domain" description="ParB-like N-terminal" evidence="4">
    <location>
        <begin position="27"/>
        <end position="117"/>
    </location>
</feature>
<dbReference type="PANTHER" id="PTHR33375">
    <property type="entry name" value="CHROMOSOME-PARTITIONING PROTEIN PARB-RELATED"/>
    <property type="match status" value="1"/>
</dbReference>
<comment type="similarity">
    <text evidence="1">Belongs to the ParB family.</text>
</comment>
<keyword evidence="2" id="KW-0159">Chromosome partition</keyword>